<name>A0ABN7XPW1_GIGMA</name>
<gene>
    <name evidence="1" type="ORF">GMARGA_LOCUS46209</name>
</gene>
<reference evidence="1 2" key="1">
    <citation type="submission" date="2021-06" db="EMBL/GenBank/DDBJ databases">
        <authorList>
            <person name="Kallberg Y."/>
            <person name="Tangrot J."/>
            <person name="Rosling A."/>
        </authorList>
    </citation>
    <scope>NUCLEOTIDE SEQUENCE [LARGE SCALE GENOMIC DNA]</scope>
    <source>
        <strain evidence="1 2">120-4 pot B 10/14</strain>
    </source>
</reference>
<dbReference type="EMBL" id="CAJVQB010170433">
    <property type="protein sequence ID" value="CAG8857388.1"/>
    <property type="molecule type" value="Genomic_DNA"/>
</dbReference>
<sequence length="108" mass="11980">DNISYLSSILDPRVKKIEFAPNKIDKVQGLLKDKYNKMKNNLAVNSTTASTASAQNLSKIFSPNSTLTALYKSSLFNIFNNLLTVNSQSELDEYLAVSQIPFNSDPFA</sequence>
<protein>
    <submittedName>
        <fullName evidence="1">35093_t:CDS:1</fullName>
    </submittedName>
</protein>
<feature type="non-terminal residue" evidence="1">
    <location>
        <position position="1"/>
    </location>
</feature>
<comment type="caution">
    <text evidence="1">The sequence shown here is derived from an EMBL/GenBank/DDBJ whole genome shotgun (WGS) entry which is preliminary data.</text>
</comment>
<keyword evidence="2" id="KW-1185">Reference proteome</keyword>
<proteinExistence type="predicted"/>
<feature type="non-terminal residue" evidence="1">
    <location>
        <position position="108"/>
    </location>
</feature>
<accession>A0ABN7XPW1</accession>
<dbReference type="Proteomes" id="UP000789901">
    <property type="component" value="Unassembled WGS sequence"/>
</dbReference>
<organism evidence="1 2">
    <name type="scientific">Gigaspora margarita</name>
    <dbReference type="NCBI Taxonomy" id="4874"/>
    <lineage>
        <taxon>Eukaryota</taxon>
        <taxon>Fungi</taxon>
        <taxon>Fungi incertae sedis</taxon>
        <taxon>Mucoromycota</taxon>
        <taxon>Glomeromycotina</taxon>
        <taxon>Glomeromycetes</taxon>
        <taxon>Diversisporales</taxon>
        <taxon>Gigasporaceae</taxon>
        <taxon>Gigaspora</taxon>
    </lineage>
</organism>
<evidence type="ECO:0000313" key="2">
    <source>
        <dbReference type="Proteomes" id="UP000789901"/>
    </source>
</evidence>
<evidence type="ECO:0000313" key="1">
    <source>
        <dbReference type="EMBL" id="CAG8857388.1"/>
    </source>
</evidence>